<dbReference type="AlphaFoldDB" id="A0A553V0C7"/>
<evidence type="ECO:0000313" key="7">
    <source>
        <dbReference type="Proteomes" id="UP000316092"/>
    </source>
</evidence>
<accession>A0A553V0C7</accession>
<dbReference type="InterPro" id="IPR012902">
    <property type="entry name" value="N_methyl_site"/>
</dbReference>
<keyword evidence="5" id="KW-0472">Membrane</keyword>
<sequence length="149" mass="15808">MRWRSQGFTLIELLVIIFVIGILFAVIITNVRGEIVSNQIRSATSQIALDLERVRGASIKTSKDSSFTLANNGGGYDLRVSGVQSTDPVTSIAIPDNVILQIGGSTVGSLTYGAPYGDLSATNRTLTVSKSGGKTQIFYVVGVTGKVIR</sequence>
<keyword evidence="5" id="KW-0812">Transmembrane</keyword>
<dbReference type="OrthoDB" id="68627at2"/>
<gene>
    <name evidence="6" type="ORF">FNU79_08950</name>
</gene>
<evidence type="ECO:0000256" key="2">
    <source>
        <dbReference type="ARBA" id="ARBA00004418"/>
    </source>
</evidence>
<organism evidence="6 7">
    <name type="scientific">Deinococcus detaillensis</name>
    <dbReference type="NCBI Taxonomy" id="2592048"/>
    <lineage>
        <taxon>Bacteria</taxon>
        <taxon>Thermotogati</taxon>
        <taxon>Deinococcota</taxon>
        <taxon>Deinococci</taxon>
        <taxon>Deinococcales</taxon>
        <taxon>Deinococcaceae</taxon>
        <taxon>Deinococcus</taxon>
    </lineage>
</organism>
<reference evidence="6 7" key="1">
    <citation type="submission" date="2019-07" db="EMBL/GenBank/DDBJ databases">
        <title>Deinococcus detaillus sp. nov., isolated from humus soil in Antarctica.</title>
        <authorList>
            <person name="Zhang K."/>
        </authorList>
    </citation>
    <scope>NUCLEOTIDE SEQUENCE [LARGE SCALE GENOMIC DNA]</scope>
    <source>
        <strain evidence="6 7">H1</strain>
    </source>
</reference>
<dbReference type="GO" id="GO:0009279">
    <property type="term" value="C:cell outer membrane"/>
    <property type="evidence" value="ECO:0007669"/>
    <property type="project" value="UniProtKB-SubCell"/>
</dbReference>
<dbReference type="InterPro" id="IPR045584">
    <property type="entry name" value="Pilin-like"/>
</dbReference>
<protein>
    <submittedName>
        <fullName evidence="6">Prepilin-type N-terminal cleavage/methylation domain-containing protein</fullName>
    </submittedName>
</protein>
<keyword evidence="3" id="KW-0574">Periplasm</keyword>
<dbReference type="Gene3D" id="3.30.700.10">
    <property type="entry name" value="Glycoprotein, Type 4 Pilin"/>
    <property type="match status" value="1"/>
</dbReference>
<dbReference type="PROSITE" id="PS00409">
    <property type="entry name" value="PROKAR_NTER_METHYL"/>
    <property type="match status" value="1"/>
</dbReference>
<dbReference type="Pfam" id="PF07963">
    <property type="entry name" value="N_methyl"/>
    <property type="match status" value="1"/>
</dbReference>
<evidence type="ECO:0000256" key="4">
    <source>
        <dbReference type="ARBA" id="ARBA00023237"/>
    </source>
</evidence>
<keyword evidence="4" id="KW-0998">Cell outer membrane</keyword>
<feature type="transmembrane region" description="Helical" evidence="5">
    <location>
        <begin position="7"/>
        <end position="28"/>
    </location>
</feature>
<evidence type="ECO:0000313" key="6">
    <source>
        <dbReference type="EMBL" id="TSA85895.1"/>
    </source>
</evidence>
<keyword evidence="7" id="KW-1185">Reference proteome</keyword>
<dbReference type="EMBL" id="VKDB01000007">
    <property type="protein sequence ID" value="TSA85895.1"/>
    <property type="molecule type" value="Genomic_DNA"/>
</dbReference>
<name>A0A553V0C7_9DEIO</name>
<dbReference type="Proteomes" id="UP000316092">
    <property type="component" value="Unassembled WGS sequence"/>
</dbReference>
<evidence type="ECO:0000256" key="5">
    <source>
        <dbReference type="SAM" id="Phobius"/>
    </source>
</evidence>
<dbReference type="NCBIfam" id="TIGR02532">
    <property type="entry name" value="IV_pilin_GFxxxE"/>
    <property type="match status" value="1"/>
</dbReference>
<proteinExistence type="predicted"/>
<evidence type="ECO:0000256" key="3">
    <source>
        <dbReference type="ARBA" id="ARBA00022764"/>
    </source>
</evidence>
<keyword evidence="5" id="KW-1133">Transmembrane helix</keyword>
<dbReference type="SUPFAM" id="SSF54523">
    <property type="entry name" value="Pili subunits"/>
    <property type="match status" value="1"/>
</dbReference>
<dbReference type="GO" id="GO:0042597">
    <property type="term" value="C:periplasmic space"/>
    <property type="evidence" value="ECO:0007669"/>
    <property type="project" value="UniProtKB-SubCell"/>
</dbReference>
<comment type="subcellular location">
    <subcellularLocation>
        <location evidence="1">Cell outer membrane</location>
        <topology evidence="1">Single-pass membrane protein</topology>
    </subcellularLocation>
    <subcellularLocation>
        <location evidence="2">Periplasm</location>
    </subcellularLocation>
</comment>
<comment type="caution">
    <text evidence="6">The sequence shown here is derived from an EMBL/GenBank/DDBJ whole genome shotgun (WGS) entry which is preliminary data.</text>
</comment>
<evidence type="ECO:0000256" key="1">
    <source>
        <dbReference type="ARBA" id="ARBA00004203"/>
    </source>
</evidence>